<feature type="region of interest" description="Disordered" evidence="1">
    <location>
        <begin position="1"/>
        <end position="21"/>
    </location>
</feature>
<keyword evidence="3" id="KW-0418">Kinase</keyword>
<sequence>MDPSRMDVARAELTSNPEGKDGCRISRHYHIVRKSGTKVRREEGNALRLAGTLGIPVPEIYDISITPEGICSICMDFVDGVCLEDAWESIDAADKNSIAQQLRAIISTMRAAQPTATPTLIGACDGPARDCRYISDYTGGPFATETAFHAFILNLGKGTPQLIRETLVESLQAHTGHRIVFSHADLSPRNIIVRDGQIQALLDWEFAGWYPEYWEYVKFFDRPTGCKGWYDLAIDIFETRYPSELLTYQAIARWQRP</sequence>
<dbReference type="SUPFAM" id="SSF56112">
    <property type="entry name" value="Protein kinase-like (PK-like)"/>
    <property type="match status" value="1"/>
</dbReference>
<dbReference type="RefSeq" id="XP_016761572.1">
    <property type="nucleotide sequence ID" value="XM_016908034.1"/>
</dbReference>
<dbReference type="OMA" id="CAPGFCL"/>
<dbReference type="PANTHER" id="PTHR21310">
    <property type="entry name" value="AMINOGLYCOSIDE PHOSPHOTRANSFERASE-RELATED-RELATED"/>
    <property type="match status" value="1"/>
</dbReference>
<proteinExistence type="predicted"/>
<dbReference type="InterPro" id="IPR051678">
    <property type="entry name" value="AGP_Transferase"/>
</dbReference>
<gene>
    <name evidence="3" type="ORF">SEPMUDRAFT_163164</name>
</gene>
<dbReference type="STRING" id="692275.M3BZH7"/>
<dbReference type="eggNOG" id="ENOG502SP9R">
    <property type="taxonomic scope" value="Eukaryota"/>
</dbReference>
<evidence type="ECO:0000313" key="4">
    <source>
        <dbReference type="Proteomes" id="UP000016931"/>
    </source>
</evidence>
<dbReference type="Gene3D" id="3.90.1200.10">
    <property type="match status" value="1"/>
</dbReference>
<organism evidence="3 4">
    <name type="scientific">Sphaerulina musiva (strain SO2202)</name>
    <name type="common">Poplar stem canker fungus</name>
    <name type="synonym">Septoria musiva</name>
    <dbReference type="NCBI Taxonomy" id="692275"/>
    <lineage>
        <taxon>Eukaryota</taxon>
        <taxon>Fungi</taxon>
        <taxon>Dikarya</taxon>
        <taxon>Ascomycota</taxon>
        <taxon>Pezizomycotina</taxon>
        <taxon>Dothideomycetes</taxon>
        <taxon>Dothideomycetidae</taxon>
        <taxon>Mycosphaerellales</taxon>
        <taxon>Mycosphaerellaceae</taxon>
        <taxon>Sphaerulina</taxon>
    </lineage>
</organism>
<dbReference type="Pfam" id="PF01636">
    <property type="entry name" value="APH"/>
    <property type="match status" value="1"/>
</dbReference>
<dbReference type="Gene3D" id="3.30.200.150">
    <property type="match status" value="1"/>
</dbReference>
<dbReference type="GO" id="GO:0016301">
    <property type="term" value="F:kinase activity"/>
    <property type="evidence" value="ECO:0007669"/>
    <property type="project" value="UniProtKB-KW"/>
</dbReference>
<feature type="domain" description="Aminoglycoside phosphotransferase" evidence="2">
    <location>
        <begin position="40"/>
        <end position="220"/>
    </location>
</feature>
<dbReference type="AlphaFoldDB" id="M3BZH7"/>
<keyword evidence="4" id="KW-1185">Reference proteome</keyword>
<dbReference type="EMBL" id="KB456263">
    <property type="protein sequence ID" value="EMF13451.1"/>
    <property type="molecule type" value="Genomic_DNA"/>
</dbReference>
<dbReference type="InterPro" id="IPR002575">
    <property type="entry name" value="Aminoglycoside_PTrfase"/>
</dbReference>
<dbReference type="GeneID" id="27905171"/>
<dbReference type="CDD" id="cd05120">
    <property type="entry name" value="APH_ChoK_like"/>
    <property type="match status" value="1"/>
</dbReference>
<dbReference type="PANTHER" id="PTHR21310:SF58">
    <property type="entry name" value="AMINOGLYCOSIDE PHOSPHOTRANSFERASE DOMAIN-CONTAINING PROTEIN"/>
    <property type="match status" value="1"/>
</dbReference>
<name>M3BZH7_SPHMS</name>
<protein>
    <submittedName>
        <fullName evidence="3">Kinase-like protein</fullName>
    </submittedName>
</protein>
<keyword evidence="3" id="KW-0808">Transferase</keyword>
<dbReference type="OrthoDB" id="4177236at2759"/>
<evidence type="ECO:0000313" key="3">
    <source>
        <dbReference type="EMBL" id="EMF13451.1"/>
    </source>
</evidence>
<dbReference type="HOGENOM" id="CLU_021768_5_3_1"/>
<evidence type="ECO:0000256" key="1">
    <source>
        <dbReference type="SAM" id="MobiDB-lite"/>
    </source>
</evidence>
<dbReference type="Proteomes" id="UP000016931">
    <property type="component" value="Unassembled WGS sequence"/>
</dbReference>
<evidence type="ECO:0000259" key="2">
    <source>
        <dbReference type="Pfam" id="PF01636"/>
    </source>
</evidence>
<accession>M3BZH7</accession>
<feature type="compositionally biased region" description="Basic and acidic residues" evidence="1">
    <location>
        <begin position="1"/>
        <end position="10"/>
    </location>
</feature>
<dbReference type="InterPro" id="IPR011009">
    <property type="entry name" value="Kinase-like_dom_sf"/>
</dbReference>
<reference evidence="3 4" key="1">
    <citation type="journal article" date="2012" name="PLoS Pathog.">
        <title>Diverse lifestyles and strategies of plant pathogenesis encoded in the genomes of eighteen Dothideomycetes fungi.</title>
        <authorList>
            <person name="Ohm R.A."/>
            <person name="Feau N."/>
            <person name="Henrissat B."/>
            <person name="Schoch C.L."/>
            <person name="Horwitz B.A."/>
            <person name="Barry K.W."/>
            <person name="Condon B.J."/>
            <person name="Copeland A.C."/>
            <person name="Dhillon B."/>
            <person name="Glaser F."/>
            <person name="Hesse C.N."/>
            <person name="Kosti I."/>
            <person name="LaButti K."/>
            <person name="Lindquist E.A."/>
            <person name="Lucas S."/>
            <person name="Salamov A.A."/>
            <person name="Bradshaw R.E."/>
            <person name="Ciuffetti L."/>
            <person name="Hamelin R.C."/>
            <person name="Kema G.H.J."/>
            <person name="Lawrence C."/>
            <person name="Scott J.A."/>
            <person name="Spatafora J.W."/>
            <person name="Turgeon B.G."/>
            <person name="de Wit P.J.G.M."/>
            <person name="Zhong S."/>
            <person name="Goodwin S.B."/>
            <person name="Grigoriev I.V."/>
        </authorList>
    </citation>
    <scope>NUCLEOTIDE SEQUENCE [LARGE SCALE GENOMIC DNA]</scope>
    <source>
        <strain evidence="3 4">SO2202</strain>
    </source>
</reference>